<reference evidence="2" key="1">
    <citation type="submission" date="2023-03" db="EMBL/GenBank/DDBJ databases">
        <title>Andean soil-derived lignocellulolytic bacterial consortium as a source of novel taxa and putative plastic-active enzymes.</title>
        <authorList>
            <person name="Diaz-Garcia L."/>
            <person name="Chuvochina M."/>
            <person name="Feuerriegel G."/>
            <person name="Bunk B."/>
            <person name="Sproer C."/>
            <person name="Streit W.R."/>
            <person name="Rodriguez L.M."/>
            <person name="Overmann J."/>
            <person name="Jimenez D.J."/>
        </authorList>
    </citation>
    <scope>NUCLEOTIDE SEQUENCE</scope>
    <source>
        <strain evidence="2">MAG 7</strain>
    </source>
</reference>
<keyword evidence="1" id="KW-0812">Transmembrane</keyword>
<sequence>MYQLVPKKKKSIVLRIVIFLVACAVIKEGLTIIFSPAPVSQQLDKVASNINKRCPLVVDSMITLTNCVATSDYRLHYNYQLTTLYKEDVDTVSMIFSARENMINILKTDPNLAVFKKHDISVSASYYDKTGVYVCGVAVLPQELK</sequence>
<dbReference type="EMBL" id="CP119311">
    <property type="protein sequence ID" value="WEK37189.1"/>
    <property type="molecule type" value="Genomic_DNA"/>
</dbReference>
<evidence type="ECO:0000256" key="1">
    <source>
        <dbReference type="SAM" id="Phobius"/>
    </source>
</evidence>
<organism evidence="2 3">
    <name type="scientific">Candidatus Pseudobacter hemicellulosilyticus</name>
    <dbReference type="NCBI Taxonomy" id="3121375"/>
    <lineage>
        <taxon>Bacteria</taxon>
        <taxon>Pseudomonadati</taxon>
        <taxon>Bacteroidota</taxon>
        <taxon>Chitinophagia</taxon>
        <taxon>Chitinophagales</taxon>
        <taxon>Chitinophagaceae</taxon>
        <taxon>Pseudobacter</taxon>
    </lineage>
</organism>
<gene>
    <name evidence="2" type="ORF">P0Y53_06725</name>
</gene>
<dbReference type="AlphaFoldDB" id="A0AAJ6BIT0"/>
<evidence type="ECO:0000313" key="3">
    <source>
        <dbReference type="Proteomes" id="UP001220610"/>
    </source>
</evidence>
<keyword evidence="1" id="KW-1133">Transmembrane helix</keyword>
<name>A0AAJ6BIT0_9BACT</name>
<dbReference type="Proteomes" id="UP001220610">
    <property type="component" value="Chromosome"/>
</dbReference>
<evidence type="ECO:0000313" key="2">
    <source>
        <dbReference type="EMBL" id="WEK37189.1"/>
    </source>
</evidence>
<feature type="transmembrane region" description="Helical" evidence="1">
    <location>
        <begin position="12"/>
        <end position="34"/>
    </location>
</feature>
<keyword evidence="1" id="KW-0472">Membrane</keyword>
<proteinExistence type="predicted"/>
<accession>A0AAJ6BIT0</accession>
<protein>
    <submittedName>
        <fullName evidence="2">Uncharacterized protein</fullName>
    </submittedName>
</protein>